<dbReference type="Gene3D" id="3.20.20.140">
    <property type="entry name" value="Metal-dependent hydrolases"/>
    <property type="match status" value="1"/>
</dbReference>
<evidence type="ECO:0000313" key="3">
    <source>
        <dbReference type="EMBL" id="AMN46228.1"/>
    </source>
</evidence>
<dbReference type="KEGG" id="sdf:ACG33_03720"/>
<dbReference type="RefSeq" id="WP_066918812.1">
    <property type="nucleotide sequence ID" value="NZ_CP011971.1"/>
</dbReference>
<name>A0A127F9E0_STEDE</name>
<dbReference type="SUPFAM" id="SSF51556">
    <property type="entry name" value="Metallo-dependent hydrolases"/>
    <property type="match status" value="1"/>
</dbReference>
<proteinExistence type="predicted"/>
<dbReference type="PATRIC" id="fig|465721.4.peg.797"/>
<evidence type="ECO:0000313" key="4">
    <source>
        <dbReference type="Proteomes" id="UP000070250"/>
    </source>
</evidence>
<dbReference type="InterPro" id="IPR032465">
    <property type="entry name" value="ACMSD"/>
</dbReference>
<keyword evidence="3" id="KW-0378">Hydrolase</keyword>
<dbReference type="AlphaFoldDB" id="A0A127F9E0"/>
<feature type="domain" description="Amidohydrolase-related" evidence="2">
    <location>
        <begin position="79"/>
        <end position="375"/>
    </location>
</feature>
<sequence>MEMNDMVIVSVDDHIIEPPTMWDQHLPAKYRSIKPQWKERADGSQYWVMEGRILQNFGLCAAAGRVREELGSESERLDQMRPGCWDIKARIEDMNANGIMAAVNFPTYVDLDGSFFQTLPNQENALVLLRAYNDWHIDEWCGSYPGRNIPMAIIPFWNMDAAVAEIKRVAAKGCRAISMCDNPSLKGCPSIHNAYWEPLWRACAEHDIVINLHIASGARAPHASMESPIDCWIISMPMAIANSAADWLFLSALDRYPNLKISLAEAGIGWIPALIERADFVYNHHRAWTHADFGPGRLPSDRFREHFLTCFIEDNFGLRNIDAIGEKNIAYECDYPHSDSVWPHTPERLYDSVKHLPDATIDRITYANALEVFKFDAVGMLGGRQNCTVGALRAQAKHVNTEPVSFGGIHPLAPGEKPRPVTSGDVARVVEALNKSAA</sequence>
<gene>
    <name evidence="3" type="ORF">ACG33_03720</name>
</gene>
<dbReference type="PANTHER" id="PTHR21240:SF28">
    <property type="entry name" value="ISO-OROTATE DECARBOXYLASE (EUROFUNG)"/>
    <property type="match status" value="1"/>
</dbReference>
<dbReference type="PANTHER" id="PTHR21240">
    <property type="entry name" value="2-AMINO-3-CARBOXYLMUCONATE-6-SEMIALDEHYDE DECARBOXYLASE"/>
    <property type="match status" value="1"/>
</dbReference>
<dbReference type="GO" id="GO:0005737">
    <property type="term" value="C:cytoplasm"/>
    <property type="evidence" value="ECO:0007669"/>
    <property type="project" value="TreeGrafter"/>
</dbReference>
<keyword evidence="1" id="KW-0456">Lyase</keyword>
<accession>A0A127F9E0</accession>
<dbReference type="GO" id="GO:0019748">
    <property type="term" value="P:secondary metabolic process"/>
    <property type="evidence" value="ECO:0007669"/>
    <property type="project" value="TreeGrafter"/>
</dbReference>
<dbReference type="GO" id="GO:0016787">
    <property type="term" value="F:hydrolase activity"/>
    <property type="evidence" value="ECO:0007669"/>
    <property type="project" value="UniProtKB-KW"/>
</dbReference>
<dbReference type="InterPro" id="IPR032466">
    <property type="entry name" value="Metal_Hydrolase"/>
</dbReference>
<dbReference type="GO" id="GO:0016831">
    <property type="term" value="F:carboxy-lyase activity"/>
    <property type="evidence" value="ECO:0007669"/>
    <property type="project" value="InterPro"/>
</dbReference>
<evidence type="ECO:0000256" key="1">
    <source>
        <dbReference type="ARBA" id="ARBA00023239"/>
    </source>
</evidence>
<protein>
    <submittedName>
        <fullName evidence="3">Amidohydrolase</fullName>
    </submittedName>
</protein>
<organism evidence="3 4">
    <name type="scientific">Steroidobacter denitrificans</name>
    <dbReference type="NCBI Taxonomy" id="465721"/>
    <lineage>
        <taxon>Bacteria</taxon>
        <taxon>Pseudomonadati</taxon>
        <taxon>Pseudomonadota</taxon>
        <taxon>Gammaproteobacteria</taxon>
        <taxon>Steroidobacterales</taxon>
        <taxon>Steroidobacteraceae</taxon>
        <taxon>Steroidobacter</taxon>
    </lineage>
</organism>
<dbReference type="EMBL" id="CP011971">
    <property type="protein sequence ID" value="AMN46228.1"/>
    <property type="molecule type" value="Genomic_DNA"/>
</dbReference>
<dbReference type="OrthoDB" id="8617321at2"/>
<dbReference type="Proteomes" id="UP000070250">
    <property type="component" value="Chromosome"/>
</dbReference>
<evidence type="ECO:0000259" key="2">
    <source>
        <dbReference type="Pfam" id="PF04909"/>
    </source>
</evidence>
<dbReference type="Pfam" id="PF04909">
    <property type="entry name" value="Amidohydro_2"/>
    <property type="match status" value="1"/>
</dbReference>
<dbReference type="STRING" id="465721.ACG33_03720"/>
<keyword evidence="4" id="KW-1185">Reference proteome</keyword>
<dbReference type="InterPro" id="IPR006680">
    <property type="entry name" value="Amidohydro-rel"/>
</dbReference>
<reference evidence="3 4" key="1">
    <citation type="submission" date="2015-06" db="EMBL/GenBank/DDBJ databases">
        <title>A Comprehensive Approach to Explore the Metabolic and Phylogenetic Diversity of Bacterial Steroid Degradation in the Environment: Testosterone as an Example.</title>
        <authorList>
            <person name="Yang F.-C."/>
            <person name="Chen Y.-L."/>
            <person name="Yu C.-P."/>
            <person name="Tang S.-L."/>
            <person name="Wang P.-H."/>
            <person name="Ismail W."/>
            <person name="Wang C.-H."/>
            <person name="Yang C.-Y."/>
            <person name="Chiang Y.-R."/>
        </authorList>
    </citation>
    <scope>NUCLEOTIDE SEQUENCE [LARGE SCALE GENOMIC DNA]</scope>
    <source>
        <strain evidence="3 4">DSM 18526</strain>
    </source>
</reference>